<gene>
    <name evidence="4" type="ORF">CAPTEDRAFT_196237</name>
</gene>
<dbReference type="Gene3D" id="3.40.33.10">
    <property type="entry name" value="CAP"/>
    <property type="match status" value="1"/>
</dbReference>
<evidence type="ECO:0000256" key="1">
    <source>
        <dbReference type="SAM" id="MobiDB-lite"/>
    </source>
</evidence>
<name>R7T4T8_CAPTE</name>
<dbReference type="SUPFAM" id="SSF55797">
    <property type="entry name" value="PR-1-like"/>
    <property type="match status" value="1"/>
</dbReference>
<dbReference type="InterPro" id="IPR001283">
    <property type="entry name" value="CRISP-related"/>
</dbReference>
<reference evidence="5" key="3">
    <citation type="submission" date="2015-06" db="UniProtKB">
        <authorList>
            <consortium name="EnsemblMetazoa"/>
        </authorList>
    </citation>
    <scope>IDENTIFICATION</scope>
</reference>
<dbReference type="InterPro" id="IPR014044">
    <property type="entry name" value="CAP_dom"/>
</dbReference>
<accession>R7T4T8</accession>
<feature type="domain" description="SCP" evidence="3">
    <location>
        <begin position="37"/>
        <end position="187"/>
    </location>
</feature>
<protein>
    <recommendedName>
        <fullName evidence="3">SCP domain-containing protein</fullName>
    </recommendedName>
</protein>
<feature type="compositionally biased region" description="Basic and acidic residues" evidence="1">
    <location>
        <begin position="395"/>
        <end position="429"/>
    </location>
</feature>
<evidence type="ECO:0000256" key="2">
    <source>
        <dbReference type="SAM" id="SignalP"/>
    </source>
</evidence>
<dbReference type="HOGENOM" id="CLU_594831_0_0_1"/>
<keyword evidence="6" id="KW-1185">Reference proteome</keyword>
<proteinExistence type="predicted"/>
<dbReference type="SMART" id="SM00198">
    <property type="entry name" value="SCP"/>
    <property type="match status" value="1"/>
</dbReference>
<keyword evidence="2" id="KW-0732">Signal</keyword>
<sequence>MKSNVMMPLNNLVKMTSFLIQFVLLSNLILLCEGQLMEKQNIVDRHNEIRAGIPVNASNMEKMEWDDSLGSMAQEWAERCVYETGIPQRSNNPYKSPGQLMHISGESPISMLDAVKYWWDFQFAYKFDTHDCLIPGRCADVRQLLWSDASIIGCGMAFCPSIDIDGIVMENNTFMLCYYGPNGPVDDQNPYTLGDPCTNCNSGFGWCDNALCNDCKSQCEPCGVLNEPICHCNCFPGWTGNNCSDSTTGAAVESCAMTTTKPISTTVRPSTQCSTESAVTCRQVNALPNHTTSVAGFERRRPAGNHFEASTLTTSTPFTRPNYKYARQIICDIWTQTTVRLSADYCITYYFINVLTRHLNATLIKVNETLFSERTNDKMTRSEVGRHLNTRCKEVRSTQERNELIERTRKQRGIRSDGHNQDTSLREVQEILNEESTQEQPSGRESKERVGEIGIVSRPE</sequence>
<organism evidence="4">
    <name type="scientific">Capitella teleta</name>
    <name type="common">Polychaete worm</name>
    <dbReference type="NCBI Taxonomy" id="283909"/>
    <lineage>
        <taxon>Eukaryota</taxon>
        <taxon>Metazoa</taxon>
        <taxon>Spiralia</taxon>
        <taxon>Lophotrochozoa</taxon>
        <taxon>Annelida</taxon>
        <taxon>Polychaeta</taxon>
        <taxon>Sedentaria</taxon>
        <taxon>Scolecida</taxon>
        <taxon>Capitellidae</taxon>
        <taxon>Capitella</taxon>
    </lineage>
</organism>
<evidence type="ECO:0000313" key="4">
    <source>
        <dbReference type="EMBL" id="ELT87988.1"/>
    </source>
</evidence>
<evidence type="ECO:0000259" key="3">
    <source>
        <dbReference type="SMART" id="SM00198"/>
    </source>
</evidence>
<dbReference type="STRING" id="283909.R7T4T8"/>
<dbReference type="EMBL" id="KB312026">
    <property type="protein sequence ID" value="ELT87988.1"/>
    <property type="molecule type" value="Genomic_DNA"/>
</dbReference>
<dbReference type="PANTHER" id="PTHR10334">
    <property type="entry name" value="CYSTEINE-RICH SECRETORY PROTEIN-RELATED"/>
    <property type="match status" value="1"/>
</dbReference>
<dbReference type="EnsemblMetazoa" id="CapteT196237">
    <property type="protein sequence ID" value="CapteP196237"/>
    <property type="gene ID" value="CapteG196237"/>
</dbReference>
<dbReference type="EMBL" id="AMQN01015568">
    <property type="status" value="NOT_ANNOTATED_CDS"/>
    <property type="molecule type" value="Genomic_DNA"/>
</dbReference>
<dbReference type="InterPro" id="IPR035940">
    <property type="entry name" value="CAP_sf"/>
</dbReference>
<reference evidence="4 6" key="2">
    <citation type="journal article" date="2013" name="Nature">
        <title>Insights into bilaterian evolution from three spiralian genomes.</title>
        <authorList>
            <person name="Simakov O."/>
            <person name="Marletaz F."/>
            <person name="Cho S.J."/>
            <person name="Edsinger-Gonzales E."/>
            <person name="Havlak P."/>
            <person name="Hellsten U."/>
            <person name="Kuo D.H."/>
            <person name="Larsson T."/>
            <person name="Lv J."/>
            <person name="Arendt D."/>
            <person name="Savage R."/>
            <person name="Osoegawa K."/>
            <person name="de Jong P."/>
            <person name="Grimwood J."/>
            <person name="Chapman J.A."/>
            <person name="Shapiro H."/>
            <person name="Aerts A."/>
            <person name="Otillar R.P."/>
            <person name="Terry A.Y."/>
            <person name="Boore J.L."/>
            <person name="Grigoriev I.V."/>
            <person name="Lindberg D.R."/>
            <person name="Seaver E.C."/>
            <person name="Weisblat D.A."/>
            <person name="Putnam N.H."/>
            <person name="Rokhsar D.S."/>
        </authorList>
    </citation>
    <scope>NUCLEOTIDE SEQUENCE</scope>
    <source>
        <strain evidence="4 6">I ESC-2004</strain>
    </source>
</reference>
<dbReference type="OMA" id="HRVGCAY"/>
<dbReference type="PRINTS" id="PR00837">
    <property type="entry name" value="V5TPXLIKE"/>
</dbReference>
<feature type="region of interest" description="Disordered" evidence="1">
    <location>
        <begin position="395"/>
        <end position="460"/>
    </location>
</feature>
<evidence type="ECO:0000313" key="6">
    <source>
        <dbReference type="Proteomes" id="UP000014760"/>
    </source>
</evidence>
<feature type="compositionally biased region" description="Basic and acidic residues" evidence="1">
    <location>
        <begin position="442"/>
        <end position="451"/>
    </location>
</feature>
<dbReference type="OrthoDB" id="674273at2759"/>
<dbReference type="AlphaFoldDB" id="R7T4T8"/>
<dbReference type="Proteomes" id="UP000014760">
    <property type="component" value="Unassembled WGS sequence"/>
</dbReference>
<evidence type="ECO:0000313" key="5">
    <source>
        <dbReference type="EnsemblMetazoa" id="CapteP196237"/>
    </source>
</evidence>
<reference evidence="6" key="1">
    <citation type="submission" date="2012-12" db="EMBL/GenBank/DDBJ databases">
        <authorList>
            <person name="Hellsten U."/>
            <person name="Grimwood J."/>
            <person name="Chapman J.A."/>
            <person name="Shapiro H."/>
            <person name="Aerts A."/>
            <person name="Otillar R.P."/>
            <person name="Terry A.Y."/>
            <person name="Boore J.L."/>
            <person name="Simakov O."/>
            <person name="Marletaz F."/>
            <person name="Cho S.-J."/>
            <person name="Edsinger-Gonzales E."/>
            <person name="Havlak P."/>
            <person name="Kuo D.-H."/>
            <person name="Larsson T."/>
            <person name="Lv J."/>
            <person name="Arendt D."/>
            <person name="Savage R."/>
            <person name="Osoegawa K."/>
            <person name="de Jong P."/>
            <person name="Lindberg D.R."/>
            <person name="Seaver E.C."/>
            <person name="Weisblat D.A."/>
            <person name="Putnam N.H."/>
            <person name="Grigoriev I.V."/>
            <person name="Rokhsar D.S."/>
        </authorList>
    </citation>
    <scope>NUCLEOTIDE SEQUENCE</scope>
    <source>
        <strain evidence="6">I ESC-2004</strain>
    </source>
</reference>
<feature type="signal peptide" evidence="2">
    <location>
        <begin position="1"/>
        <end position="34"/>
    </location>
</feature>
<dbReference type="Pfam" id="PF00188">
    <property type="entry name" value="CAP"/>
    <property type="match status" value="1"/>
</dbReference>
<feature type="chain" id="PRO_5008786643" description="SCP domain-containing protein" evidence="2">
    <location>
        <begin position="35"/>
        <end position="460"/>
    </location>
</feature>